<comment type="caution">
    <text evidence="2">The sequence shown here is derived from an EMBL/GenBank/DDBJ whole genome shotgun (WGS) entry which is preliminary data.</text>
</comment>
<evidence type="ECO:0000259" key="1">
    <source>
        <dbReference type="Pfam" id="PF04293"/>
    </source>
</evidence>
<sequence length="237" mass="28359">DRMGHGNYFNFWNDCKSLVPFVYPNSRFNLENSVETDHNTLIKPIDRSEETEEEKSFVPFDSTLGTMFDKSDSKKMVKKFLQKKDESESLSRKGYNLKLPCQDVFGFLAEHAPLSDSERQIMDYLYFVHRHYDFVRRTQIMNEGWAMYWEKKIMMDLFKDNVVNEPIDYAKKFSGVLMPRPFFQRNPYHLGYNMWHSVQREFEEGKITADYRNELDLEKKVMWNNKPEADSLEFIEG</sequence>
<dbReference type="AlphaFoldDB" id="X0Y6P4"/>
<feature type="non-terminal residue" evidence="2">
    <location>
        <position position="1"/>
    </location>
</feature>
<dbReference type="PANTHER" id="PTHR30029:SF2">
    <property type="entry name" value="STAGE V SPORULATION PROTEIN R"/>
    <property type="match status" value="1"/>
</dbReference>
<reference evidence="2" key="1">
    <citation type="journal article" date="2014" name="Front. Microbiol.">
        <title>High frequency of phylogenetically diverse reductive dehalogenase-homologous genes in deep subseafloor sedimentary metagenomes.</title>
        <authorList>
            <person name="Kawai M."/>
            <person name="Futagami T."/>
            <person name="Toyoda A."/>
            <person name="Takaki Y."/>
            <person name="Nishi S."/>
            <person name="Hori S."/>
            <person name="Arai W."/>
            <person name="Tsubouchi T."/>
            <person name="Morono Y."/>
            <person name="Uchiyama I."/>
            <person name="Ito T."/>
            <person name="Fujiyama A."/>
            <person name="Inagaki F."/>
            <person name="Takami H."/>
        </authorList>
    </citation>
    <scope>NUCLEOTIDE SEQUENCE</scope>
    <source>
        <strain evidence="2">Expedition CK06-06</strain>
    </source>
</reference>
<dbReference type="PANTHER" id="PTHR30029">
    <property type="entry name" value="STAGE V SPORULATION PROTEIN R"/>
    <property type="match status" value="1"/>
</dbReference>
<accession>X0Y6P4</accession>
<proteinExistence type="predicted"/>
<gene>
    <name evidence="2" type="ORF">S01H1_75756</name>
</gene>
<evidence type="ECO:0000313" key="2">
    <source>
        <dbReference type="EMBL" id="GAG51425.1"/>
    </source>
</evidence>
<feature type="non-terminal residue" evidence="2">
    <location>
        <position position="237"/>
    </location>
</feature>
<dbReference type="InterPro" id="IPR007390">
    <property type="entry name" value="Spore_V_R"/>
</dbReference>
<organism evidence="2">
    <name type="scientific">marine sediment metagenome</name>
    <dbReference type="NCBI Taxonomy" id="412755"/>
    <lineage>
        <taxon>unclassified sequences</taxon>
        <taxon>metagenomes</taxon>
        <taxon>ecological metagenomes</taxon>
    </lineage>
</organism>
<dbReference type="Pfam" id="PF04293">
    <property type="entry name" value="SpoVR"/>
    <property type="match status" value="1"/>
</dbReference>
<feature type="domain" description="SpoVR protein-like N-terminal" evidence="1">
    <location>
        <begin position="43"/>
        <end position="206"/>
    </location>
</feature>
<name>X0Y6P4_9ZZZZ</name>
<dbReference type="EMBL" id="BARS01050788">
    <property type="protein sequence ID" value="GAG51425.1"/>
    <property type="molecule type" value="Genomic_DNA"/>
</dbReference>
<protein>
    <recommendedName>
        <fullName evidence="1">SpoVR protein-like N-terminal domain-containing protein</fullName>
    </recommendedName>
</protein>
<dbReference type="InterPro" id="IPR056174">
    <property type="entry name" value="SpoVR_N"/>
</dbReference>